<dbReference type="InterPro" id="IPR000300">
    <property type="entry name" value="IPPc"/>
</dbReference>
<sequence length="1058" mass="116521">MTSLPSLPRRLSSRSFLGTAQPTPPSATTFDPTALFRQAERVVATQSCRVRTGYMPFVRAEALLVCSKTETGDEAAIFVMTPPTSSESASLLYIIPVVAGFKHRLEQTPPSPSTSFFAQSAKPHITLYVSYAATNLELRISATQSAKVQKLVAELRRLNDAACSSPSPRSLTHSWIQLYPVQTPQDDIDEVDDLGSPETTTPSNISASDSTVTLTADTPTTAITLVSATSGLDEEECPDPYLPSFSRTDFMRKRLFTRQEKWSTKTDIRIRVATYNVNDKIPPKGTLELAPLVGDGEEDLLVFGFQEADLRGQALLISQGNDRAESWETALLNGLGPRADEFEKLVRTQYVGVMMIIFVRKSLKERISRVQTSERGIGLLGFGGVAVRLRVHDTTLCFVNAHMAAFATALERRRNDYLTLKTGLSFPRPSEEDLVVAFEEFWPENKDRLLGQEDAHALFWMGDLNYRVDLPDNHVRKLVEDKKWDELLEKDQLKTDIASEKSFAGFFEHPISFPPSFKYVHGSKTLDTRRAPAYTDRILWSLPPITTSPPPTISCQQYTSHEILWSDHRPVSAVYTLEARVVDEGNQSIELAGIRKELDKLEEIYRPSLEIEGTSLDFGDVRYRQSVARSIKLRNTGRVPAVYSFKSPSADKPICKPFIWPFPASAVVEPGQDLDLRVIVNVDEIWSAKLTLGEDVNDVLVLQIAGGKDTFITVQATYLPSVVSLPLHVLSTLPSPIRQLPLSERKVLARPLAPSGTNGEAPIRPVRDIWRLLECLMSTGIGVEGLWTEDVEVGDVIECIDTGKDLPAGREKQVASSLLHLLAAMPAPLLPTSHHADCLKAEDRDAAFAVLEGVPQIHTNVLIGLMSVVKLCASGKVEDSKPEEGKTVEKSLPSADDVSGTVTEPGPVIAEHDDAKPGDTQVSDPVDTVVETEDQPKKSIDEQLSKKLDEISFGDDKTTGGSPAVGSLGEAIELRKKDSQGEIAFSSPRRKSSTTPSVHSSASEAITRPKSDSKTTTGQPVEQNYDLVDKLCPAVFGRVTVDHTRHQRRRFIRLLLEG</sequence>
<dbReference type="KEGG" id="kne:92183267"/>
<dbReference type="Proteomes" id="UP001388673">
    <property type="component" value="Unassembled WGS sequence"/>
</dbReference>
<dbReference type="PANTHER" id="PTHR11200">
    <property type="entry name" value="INOSITOL 5-PHOSPHATASE"/>
    <property type="match status" value="1"/>
</dbReference>
<dbReference type="InterPro" id="IPR048869">
    <property type="entry name" value="OCRL-1_2_ASH"/>
</dbReference>
<dbReference type="SUPFAM" id="SSF56219">
    <property type="entry name" value="DNase I-like"/>
    <property type="match status" value="1"/>
</dbReference>
<dbReference type="GO" id="GO:0004439">
    <property type="term" value="F:phosphatidylinositol-4,5-bisphosphate 5-phosphatase activity"/>
    <property type="evidence" value="ECO:0007669"/>
    <property type="project" value="TreeGrafter"/>
</dbReference>
<dbReference type="SMART" id="SM00128">
    <property type="entry name" value="IPPc"/>
    <property type="match status" value="1"/>
</dbReference>
<feature type="compositionally biased region" description="Basic and acidic residues" evidence="1">
    <location>
        <begin position="876"/>
        <end position="889"/>
    </location>
</feature>
<dbReference type="GeneID" id="92183267"/>
<keyword evidence="4" id="KW-1185">Reference proteome</keyword>
<feature type="region of interest" description="Disordered" evidence="1">
    <location>
        <begin position="876"/>
        <end position="1021"/>
    </location>
</feature>
<name>A0AAW0YUB7_9TREE</name>
<dbReference type="PANTHER" id="PTHR11200:SF300">
    <property type="entry name" value="TYPE II INOSITOL 1,4,5-TRISPHOSPHATE 5-PHOSPHATASE"/>
    <property type="match status" value="1"/>
</dbReference>
<dbReference type="Pfam" id="PF21310">
    <property type="entry name" value="OCRL-like_ASH"/>
    <property type="match status" value="1"/>
</dbReference>
<evidence type="ECO:0000259" key="2">
    <source>
        <dbReference type="SMART" id="SM00128"/>
    </source>
</evidence>
<feature type="domain" description="Inositol polyphosphate-related phosphatase" evidence="2">
    <location>
        <begin position="266"/>
        <end position="583"/>
    </location>
</feature>
<dbReference type="Gene3D" id="2.60.40.10">
    <property type="entry name" value="Immunoglobulins"/>
    <property type="match status" value="1"/>
</dbReference>
<dbReference type="InterPro" id="IPR013783">
    <property type="entry name" value="Ig-like_fold"/>
</dbReference>
<comment type="caution">
    <text evidence="3">The sequence shown here is derived from an EMBL/GenBank/DDBJ whole genome shotgun (WGS) entry which is preliminary data.</text>
</comment>
<dbReference type="Gene3D" id="3.60.10.10">
    <property type="entry name" value="Endonuclease/exonuclease/phosphatase"/>
    <property type="match status" value="1"/>
</dbReference>
<dbReference type="Pfam" id="PF22669">
    <property type="entry name" value="Exo_endo_phos2"/>
    <property type="match status" value="1"/>
</dbReference>
<dbReference type="EMBL" id="JBCAWK010000012">
    <property type="protein sequence ID" value="KAK8845296.1"/>
    <property type="molecule type" value="Genomic_DNA"/>
</dbReference>
<evidence type="ECO:0000313" key="4">
    <source>
        <dbReference type="Proteomes" id="UP001388673"/>
    </source>
</evidence>
<reference evidence="3 4" key="1">
    <citation type="journal article" date="2024" name="bioRxiv">
        <title>Comparative genomics of Cryptococcus and Kwoniella reveals pathogenesis evolution and contrasting karyotype dynamics via intercentromeric recombination or chromosome fusion.</title>
        <authorList>
            <person name="Coelho M.A."/>
            <person name="David-Palma M."/>
            <person name="Shea T."/>
            <person name="Bowers K."/>
            <person name="McGinley-Smith S."/>
            <person name="Mohammad A.W."/>
            <person name="Gnirke A."/>
            <person name="Yurkov A.M."/>
            <person name="Nowrousian M."/>
            <person name="Sun S."/>
            <person name="Cuomo C.A."/>
            <person name="Heitman J."/>
        </authorList>
    </citation>
    <scope>NUCLEOTIDE SEQUENCE [LARGE SCALE GENOMIC DNA]</scope>
    <source>
        <strain evidence="3 4">CBS 13917</strain>
    </source>
</reference>
<dbReference type="InterPro" id="IPR046985">
    <property type="entry name" value="IP5"/>
</dbReference>
<proteinExistence type="predicted"/>
<evidence type="ECO:0000313" key="3">
    <source>
        <dbReference type="EMBL" id="KAK8845296.1"/>
    </source>
</evidence>
<organism evidence="3 4">
    <name type="scientific">Kwoniella newhampshirensis</name>
    <dbReference type="NCBI Taxonomy" id="1651941"/>
    <lineage>
        <taxon>Eukaryota</taxon>
        <taxon>Fungi</taxon>
        <taxon>Dikarya</taxon>
        <taxon>Basidiomycota</taxon>
        <taxon>Agaricomycotina</taxon>
        <taxon>Tremellomycetes</taxon>
        <taxon>Tremellales</taxon>
        <taxon>Cryptococcaceae</taxon>
        <taxon>Kwoniella</taxon>
    </lineage>
</organism>
<gene>
    <name evidence="3" type="ORF">IAR55_006009</name>
</gene>
<dbReference type="GO" id="GO:0046856">
    <property type="term" value="P:phosphatidylinositol dephosphorylation"/>
    <property type="evidence" value="ECO:0007669"/>
    <property type="project" value="InterPro"/>
</dbReference>
<dbReference type="InterPro" id="IPR036691">
    <property type="entry name" value="Endo/exonu/phosph_ase_sf"/>
</dbReference>
<dbReference type="AlphaFoldDB" id="A0AAW0YUB7"/>
<feature type="compositionally biased region" description="Low complexity" evidence="1">
    <location>
        <begin position="993"/>
        <end position="1003"/>
    </location>
</feature>
<dbReference type="SUPFAM" id="SSF48350">
    <property type="entry name" value="GTPase activation domain, GAP"/>
    <property type="match status" value="1"/>
</dbReference>
<dbReference type="RefSeq" id="XP_066800104.1">
    <property type="nucleotide sequence ID" value="XM_066949096.1"/>
</dbReference>
<accession>A0AAW0YUB7</accession>
<evidence type="ECO:0000256" key="1">
    <source>
        <dbReference type="SAM" id="MobiDB-lite"/>
    </source>
</evidence>
<feature type="compositionally biased region" description="Basic and acidic residues" evidence="1">
    <location>
        <begin position="934"/>
        <end position="958"/>
    </location>
</feature>
<dbReference type="InterPro" id="IPR008936">
    <property type="entry name" value="Rho_GTPase_activation_prot"/>
</dbReference>
<protein>
    <recommendedName>
        <fullName evidence="2">Inositol polyphosphate-related phosphatase domain-containing protein</fullName>
    </recommendedName>
</protein>
<dbReference type="Gene3D" id="1.10.555.10">
    <property type="entry name" value="Rho GTPase activation protein"/>
    <property type="match status" value="1"/>
</dbReference>